<reference evidence="9" key="1">
    <citation type="submission" date="2022-02" db="EMBL/GenBank/DDBJ databases">
        <authorList>
            <person name="Henning P.M."/>
            <person name="McCubbin A.G."/>
            <person name="Shore J.S."/>
        </authorList>
    </citation>
    <scope>NUCLEOTIDE SEQUENCE</scope>
    <source>
        <strain evidence="9">F60SS</strain>
        <tissue evidence="9">Leaves</tissue>
    </source>
</reference>
<reference evidence="9" key="2">
    <citation type="journal article" date="2023" name="Plants (Basel)">
        <title>Annotation of the Turnera subulata (Passifloraceae) Draft Genome Reveals the S-Locus Evolved after the Divergence of Turneroideae from Passifloroideae in a Stepwise Manner.</title>
        <authorList>
            <person name="Henning P.M."/>
            <person name="Roalson E.H."/>
            <person name="Mir W."/>
            <person name="McCubbin A.G."/>
            <person name="Shore J.S."/>
        </authorList>
    </citation>
    <scope>NUCLEOTIDE SEQUENCE</scope>
    <source>
        <strain evidence="9">F60SS</strain>
    </source>
</reference>
<feature type="domain" description="Myb-like" evidence="7">
    <location>
        <begin position="59"/>
        <end position="109"/>
    </location>
</feature>
<dbReference type="InterPro" id="IPR015495">
    <property type="entry name" value="Myb_TF_plants"/>
</dbReference>
<comment type="subcellular location">
    <subcellularLocation>
        <location evidence="1">Nucleus</location>
    </subcellularLocation>
</comment>
<feature type="domain" description="Myb-like" evidence="7">
    <location>
        <begin position="6"/>
        <end position="58"/>
    </location>
</feature>
<sequence>MGGVNAAEYKKGLWTLEEDRVLFDYIKVHGKGKWNHVAKATGLRRSGKSCRLRWMNYLSPSVKHGDFSEQEDDLIIRLHKLLGNRWSLIAGRVPGRTDNQVKNHWNTHLSKTLGVNNAKRKATAAPSSSSLRGLEVNSNIIPSTTNYAPAPGFDVEASGQNTKRSDCKNVEQCSTTQGLCTSSNCHKEPFWFTFDETNVCSPNLMELLGNESLDVLWHGL</sequence>
<dbReference type="GO" id="GO:0005634">
    <property type="term" value="C:nucleus"/>
    <property type="evidence" value="ECO:0007669"/>
    <property type="project" value="UniProtKB-SubCell"/>
</dbReference>
<comment type="caution">
    <text evidence="9">The sequence shown here is derived from an EMBL/GenBank/DDBJ whole genome shotgun (WGS) entry which is preliminary data.</text>
</comment>
<keyword evidence="3" id="KW-0805">Transcription regulation</keyword>
<name>A0A9Q0FCS1_9ROSI</name>
<gene>
    <name evidence="9" type="ORF">Tsubulata_030983</name>
</gene>
<dbReference type="FunFam" id="1.10.10.60:FF:000011">
    <property type="entry name" value="Myb transcription factor"/>
    <property type="match status" value="1"/>
</dbReference>
<evidence type="ECO:0000259" key="7">
    <source>
        <dbReference type="PROSITE" id="PS50090"/>
    </source>
</evidence>
<dbReference type="GO" id="GO:0030154">
    <property type="term" value="P:cell differentiation"/>
    <property type="evidence" value="ECO:0007669"/>
    <property type="project" value="UniProtKB-ARBA"/>
</dbReference>
<evidence type="ECO:0000313" key="10">
    <source>
        <dbReference type="Proteomes" id="UP001141552"/>
    </source>
</evidence>
<evidence type="ECO:0000256" key="3">
    <source>
        <dbReference type="ARBA" id="ARBA00023015"/>
    </source>
</evidence>
<dbReference type="PROSITE" id="PS51294">
    <property type="entry name" value="HTH_MYB"/>
    <property type="match status" value="2"/>
</dbReference>
<dbReference type="PANTHER" id="PTHR47999">
    <property type="entry name" value="TRANSCRIPTION FACTOR MYB8-RELATED-RELATED"/>
    <property type="match status" value="1"/>
</dbReference>
<feature type="domain" description="HTH myb-type" evidence="8">
    <location>
        <begin position="59"/>
        <end position="113"/>
    </location>
</feature>
<keyword evidence="4" id="KW-0238">DNA-binding</keyword>
<dbReference type="AlphaFoldDB" id="A0A9Q0FCS1"/>
<proteinExistence type="predicted"/>
<dbReference type="PROSITE" id="PS50090">
    <property type="entry name" value="MYB_LIKE"/>
    <property type="match status" value="2"/>
</dbReference>
<dbReference type="PANTHER" id="PTHR47999:SF59">
    <property type="entry name" value="TRANSCRIPTION FACTOR WER-LIKE"/>
    <property type="match status" value="1"/>
</dbReference>
<evidence type="ECO:0000256" key="4">
    <source>
        <dbReference type="ARBA" id="ARBA00023125"/>
    </source>
</evidence>
<accession>A0A9Q0FCS1</accession>
<protein>
    <submittedName>
        <fullName evidence="9">Uncharacterized protein</fullName>
    </submittedName>
</protein>
<dbReference type="CDD" id="cd00167">
    <property type="entry name" value="SANT"/>
    <property type="match status" value="2"/>
</dbReference>
<dbReference type="InterPro" id="IPR009057">
    <property type="entry name" value="Homeodomain-like_sf"/>
</dbReference>
<dbReference type="EMBL" id="JAKUCV010005999">
    <property type="protein sequence ID" value="KAJ4829083.1"/>
    <property type="molecule type" value="Genomic_DNA"/>
</dbReference>
<dbReference type="SUPFAM" id="SSF46689">
    <property type="entry name" value="Homeodomain-like"/>
    <property type="match status" value="1"/>
</dbReference>
<evidence type="ECO:0000256" key="6">
    <source>
        <dbReference type="ARBA" id="ARBA00023242"/>
    </source>
</evidence>
<dbReference type="InterPro" id="IPR001005">
    <property type="entry name" value="SANT/Myb"/>
</dbReference>
<keyword evidence="2" id="KW-0677">Repeat</keyword>
<dbReference type="Proteomes" id="UP001141552">
    <property type="component" value="Unassembled WGS sequence"/>
</dbReference>
<dbReference type="Gene3D" id="1.10.10.60">
    <property type="entry name" value="Homeodomain-like"/>
    <property type="match status" value="2"/>
</dbReference>
<keyword evidence="10" id="KW-1185">Reference proteome</keyword>
<keyword evidence="5" id="KW-0804">Transcription</keyword>
<dbReference type="Pfam" id="PF00249">
    <property type="entry name" value="Myb_DNA-binding"/>
    <property type="match status" value="2"/>
</dbReference>
<organism evidence="9 10">
    <name type="scientific">Turnera subulata</name>
    <dbReference type="NCBI Taxonomy" id="218843"/>
    <lineage>
        <taxon>Eukaryota</taxon>
        <taxon>Viridiplantae</taxon>
        <taxon>Streptophyta</taxon>
        <taxon>Embryophyta</taxon>
        <taxon>Tracheophyta</taxon>
        <taxon>Spermatophyta</taxon>
        <taxon>Magnoliopsida</taxon>
        <taxon>eudicotyledons</taxon>
        <taxon>Gunneridae</taxon>
        <taxon>Pentapetalae</taxon>
        <taxon>rosids</taxon>
        <taxon>fabids</taxon>
        <taxon>Malpighiales</taxon>
        <taxon>Passifloraceae</taxon>
        <taxon>Turnera</taxon>
    </lineage>
</organism>
<evidence type="ECO:0000256" key="5">
    <source>
        <dbReference type="ARBA" id="ARBA00023163"/>
    </source>
</evidence>
<dbReference type="InterPro" id="IPR017930">
    <property type="entry name" value="Myb_dom"/>
</dbReference>
<dbReference type="FunFam" id="1.10.10.60:FF:000353">
    <property type="entry name" value="Transcription factor WER"/>
    <property type="match status" value="1"/>
</dbReference>
<dbReference type="GO" id="GO:0003677">
    <property type="term" value="F:DNA binding"/>
    <property type="evidence" value="ECO:0007669"/>
    <property type="project" value="UniProtKB-KW"/>
</dbReference>
<evidence type="ECO:0000256" key="2">
    <source>
        <dbReference type="ARBA" id="ARBA00022737"/>
    </source>
</evidence>
<dbReference type="SMART" id="SM00717">
    <property type="entry name" value="SANT"/>
    <property type="match status" value="2"/>
</dbReference>
<evidence type="ECO:0000256" key="1">
    <source>
        <dbReference type="ARBA" id="ARBA00004123"/>
    </source>
</evidence>
<evidence type="ECO:0000313" key="9">
    <source>
        <dbReference type="EMBL" id="KAJ4829083.1"/>
    </source>
</evidence>
<keyword evidence="6" id="KW-0539">Nucleus</keyword>
<dbReference type="OrthoDB" id="2143914at2759"/>
<feature type="domain" description="HTH myb-type" evidence="8">
    <location>
        <begin position="10"/>
        <end position="58"/>
    </location>
</feature>
<evidence type="ECO:0000259" key="8">
    <source>
        <dbReference type="PROSITE" id="PS51294"/>
    </source>
</evidence>